<dbReference type="SMART" id="SM00020">
    <property type="entry name" value="Tryp_SPc"/>
    <property type="match status" value="1"/>
</dbReference>
<dbReference type="Pfam" id="PF00089">
    <property type="entry name" value="Trypsin"/>
    <property type="match status" value="1"/>
</dbReference>
<evidence type="ECO:0000256" key="7">
    <source>
        <dbReference type="ARBA" id="ARBA00022825"/>
    </source>
</evidence>
<dbReference type="InterPro" id="IPR001254">
    <property type="entry name" value="Trypsin_dom"/>
</dbReference>
<evidence type="ECO:0000313" key="17">
    <source>
        <dbReference type="Proteomes" id="UP000075920"/>
    </source>
</evidence>
<evidence type="ECO:0000256" key="5">
    <source>
        <dbReference type="ARBA" id="ARBA00022757"/>
    </source>
</evidence>
<dbReference type="PANTHER" id="PTHR24276:SF97">
    <property type="entry name" value="GH13245P2-RELATED"/>
    <property type="match status" value="1"/>
</dbReference>
<dbReference type="GO" id="GO:0004252">
    <property type="term" value="F:serine-type endopeptidase activity"/>
    <property type="evidence" value="ECO:0007669"/>
    <property type="project" value="UniProtKB-EC"/>
</dbReference>
<dbReference type="EC" id="3.4.21.4" evidence="12"/>
<comment type="subcellular location">
    <subcellularLocation>
        <location evidence="1">Secreted</location>
    </subcellularLocation>
</comment>
<feature type="chain" id="PRO_5036903217" description="trypsin" evidence="14">
    <location>
        <begin position="20"/>
        <end position="267"/>
    </location>
</feature>
<dbReference type="Gene3D" id="2.40.10.10">
    <property type="entry name" value="Trypsin-like serine proteases"/>
    <property type="match status" value="2"/>
</dbReference>
<keyword evidence="9" id="KW-1015">Disulfide bond</keyword>
<evidence type="ECO:0000256" key="1">
    <source>
        <dbReference type="ARBA" id="ARBA00004613"/>
    </source>
</evidence>
<accession>A0A903Z095</accession>
<evidence type="ECO:0000313" key="16">
    <source>
        <dbReference type="EnsemblMetazoa" id="AMIN016293-PA"/>
    </source>
</evidence>
<comment type="catalytic activity">
    <reaction evidence="11">
        <text>Preferential cleavage: Arg-|-Xaa, Lys-|-Xaa.</text>
        <dbReference type="EC" id="3.4.21.4"/>
    </reaction>
</comment>
<protein>
    <recommendedName>
        <fullName evidence="12">trypsin</fullName>
        <ecNumber evidence="12">3.4.21.4</ecNumber>
    </recommendedName>
</protein>
<evidence type="ECO:0000256" key="10">
    <source>
        <dbReference type="ARBA" id="ARBA00024195"/>
    </source>
</evidence>
<dbReference type="InterPro" id="IPR001314">
    <property type="entry name" value="Peptidase_S1A"/>
</dbReference>
<evidence type="ECO:0000256" key="12">
    <source>
        <dbReference type="ARBA" id="ARBA00038868"/>
    </source>
</evidence>
<dbReference type="InterPro" id="IPR033116">
    <property type="entry name" value="TRYPSIN_SER"/>
</dbReference>
<dbReference type="PANTHER" id="PTHR24276">
    <property type="entry name" value="POLYSERASE-RELATED"/>
    <property type="match status" value="1"/>
</dbReference>
<dbReference type="GO" id="GO:0005576">
    <property type="term" value="C:extracellular region"/>
    <property type="evidence" value="ECO:0007669"/>
    <property type="project" value="UniProtKB-SubCell"/>
</dbReference>
<dbReference type="EnsemblMetazoa" id="AMIN016293-RA">
    <property type="protein sequence ID" value="AMIN016293-PA"/>
    <property type="gene ID" value="AMIN016293"/>
</dbReference>
<reference evidence="16" key="2">
    <citation type="submission" date="2022-10" db="UniProtKB">
        <authorList>
            <consortium name="EnsemblMetazoa"/>
        </authorList>
    </citation>
    <scope>IDENTIFICATION</scope>
    <source>
        <strain evidence="16">MINIMUS1</strain>
    </source>
</reference>
<keyword evidence="17" id="KW-1185">Reference proteome</keyword>
<evidence type="ECO:0000256" key="4">
    <source>
        <dbReference type="ARBA" id="ARBA00022729"/>
    </source>
</evidence>
<keyword evidence="6 13" id="KW-0378">Hydrolase</keyword>
<keyword evidence="3 13" id="KW-0645">Protease</keyword>
<organism evidence="16 17">
    <name type="scientific">Anopheles minimus</name>
    <dbReference type="NCBI Taxonomy" id="112268"/>
    <lineage>
        <taxon>Eukaryota</taxon>
        <taxon>Metazoa</taxon>
        <taxon>Ecdysozoa</taxon>
        <taxon>Arthropoda</taxon>
        <taxon>Hexapoda</taxon>
        <taxon>Insecta</taxon>
        <taxon>Pterygota</taxon>
        <taxon>Neoptera</taxon>
        <taxon>Endopterygota</taxon>
        <taxon>Diptera</taxon>
        <taxon>Nematocera</taxon>
        <taxon>Culicoidea</taxon>
        <taxon>Culicidae</taxon>
        <taxon>Anophelinae</taxon>
        <taxon>Anopheles</taxon>
    </lineage>
</organism>
<dbReference type="InterPro" id="IPR009003">
    <property type="entry name" value="Peptidase_S1_PA"/>
</dbReference>
<dbReference type="InterPro" id="IPR043504">
    <property type="entry name" value="Peptidase_S1_PA_chymotrypsin"/>
</dbReference>
<evidence type="ECO:0000256" key="9">
    <source>
        <dbReference type="ARBA" id="ARBA00023157"/>
    </source>
</evidence>
<evidence type="ECO:0000256" key="8">
    <source>
        <dbReference type="ARBA" id="ARBA00023145"/>
    </source>
</evidence>
<proteinExistence type="inferred from homology"/>
<dbReference type="SUPFAM" id="SSF50494">
    <property type="entry name" value="Trypsin-like serine proteases"/>
    <property type="match status" value="1"/>
</dbReference>
<dbReference type="FunFam" id="2.40.10.10:FF:000146">
    <property type="entry name" value="Serine protease 53"/>
    <property type="match status" value="1"/>
</dbReference>
<dbReference type="GO" id="GO:0006508">
    <property type="term" value="P:proteolysis"/>
    <property type="evidence" value="ECO:0007669"/>
    <property type="project" value="UniProtKB-KW"/>
</dbReference>
<dbReference type="InterPro" id="IPR018114">
    <property type="entry name" value="TRYPSIN_HIS"/>
</dbReference>
<name>A0A903Z095_9DIPT</name>
<evidence type="ECO:0000256" key="11">
    <source>
        <dbReference type="ARBA" id="ARBA00036320"/>
    </source>
</evidence>
<dbReference type="GO" id="GO:0007586">
    <property type="term" value="P:digestion"/>
    <property type="evidence" value="ECO:0007669"/>
    <property type="project" value="UniProtKB-KW"/>
</dbReference>
<dbReference type="PROSITE" id="PS50240">
    <property type="entry name" value="TRYPSIN_DOM"/>
    <property type="match status" value="1"/>
</dbReference>
<keyword evidence="5" id="KW-0222">Digestion</keyword>
<evidence type="ECO:0000259" key="15">
    <source>
        <dbReference type="PROSITE" id="PS50240"/>
    </source>
</evidence>
<dbReference type="InterPro" id="IPR050430">
    <property type="entry name" value="Peptidase_S1"/>
</dbReference>
<dbReference type="CDD" id="cd00190">
    <property type="entry name" value="Tryp_SPc"/>
    <property type="match status" value="1"/>
</dbReference>
<feature type="domain" description="Peptidase S1" evidence="15">
    <location>
        <begin position="35"/>
        <end position="262"/>
    </location>
</feature>
<feature type="signal peptide" evidence="14">
    <location>
        <begin position="1"/>
        <end position="19"/>
    </location>
</feature>
<keyword evidence="8" id="KW-0865">Zymogen</keyword>
<evidence type="ECO:0000256" key="2">
    <source>
        <dbReference type="ARBA" id="ARBA00022525"/>
    </source>
</evidence>
<evidence type="ECO:0000256" key="14">
    <source>
        <dbReference type="SAM" id="SignalP"/>
    </source>
</evidence>
<keyword evidence="2" id="KW-0964">Secreted</keyword>
<evidence type="ECO:0000256" key="3">
    <source>
        <dbReference type="ARBA" id="ARBA00022670"/>
    </source>
</evidence>
<comment type="similarity">
    <text evidence="10">Belongs to the peptidase S1 family. CLIP subfamily.</text>
</comment>
<keyword evidence="7 13" id="KW-0720">Serine protease</keyword>
<sequence length="267" mass="29519">MHSGFLVSVLLVHYWGVEGRGGAVEPVIPKDVLRIIGGADAKHDTQPYLVALFENAYFICGGSIVDDRWILTAAHCVVKFDPFGTKKGISILAGTNHLYQGGKRYVVDRVLPFEGYNGSLLNDIALLRLKTSVVYEKRIQKIKPAKENVPINASITLVGWGRVESGKKSDKTQTLNVKNIGLKRCREKYISLPKLSNSIYDGNICTFIENGRSICNGDSGSPVIWNGMQVGVVSWSEKCALEYPDVHTSVSYFYDWIQQTMAANSKS</sequence>
<evidence type="ECO:0000256" key="6">
    <source>
        <dbReference type="ARBA" id="ARBA00022801"/>
    </source>
</evidence>
<dbReference type="PRINTS" id="PR00722">
    <property type="entry name" value="CHYMOTRYPSIN"/>
</dbReference>
<dbReference type="PROSITE" id="PS00134">
    <property type="entry name" value="TRYPSIN_HIS"/>
    <property type="match status" value="1"/>
</dbReference>
<keyword evidence="4 14" id="KW-0732">Signal</keyword>
<dbReference type="PROSITE" id="PS00135">
    <property type="entry name" value="TRYPSIN_SER"/>
    <property type="match status" value="1"/>
</dbReference>
<reference evidence="17" key="1">
    <citation type="submission" date="2013-03" db="EMBL/GenBank/DDBJ databases">
        <title>The Genome Sequence of Anopheles minimus MINIMUS1.</title>
        <authorList>
            <consortium name="The Broad Institute Genomics Platform"/>
            <person name="Neafsey D.E."/>
            <person name="Walton C."/>
            <person name="Walker B."/>
            <person name="Young S.K."/>
            <person name="Zeng Q."/>
            <person name="Gargeya S."/>
            <person name="Fitzgerald M."/>
            <person name="Haas B."/>
            <person name="Abouelleil A."/>
            <person name="Allen A.W."/>
            <person name="Alvarado L."/>
            <person name="Arachchi H.M."/>
            <person name="Berlin A.M."/>
            <person name="Chapman S.B."/>
            <person name="Gainer-Dewar J."/>
            <person name="Goldberg J."/>
            <person name="Griggs A."/>
            <person name="Gujja S."/>
            <person name="Hansen M."/>
            <person name="Howarth C."/>
            <person name="Imamovic A."/>
            <person name="Ireland A."/>
            <person name="Larimer J."/>
            <person name="McCowan C."/>
            <person name="Murphy C."/>
            <person name="Pearson M."/>
            <person name="Poon T.W."/>
            <person name="Priest M."/>
            <person name="Roberts A."/>
            <person name="Saif S."/>
            <person name="Shea T."/>
            <person name="Sisk P."/>
            <person name="Sykes S."/>
            <person name="Wortman J."/>
            <person name="Nusbaum C."/>
            <person name="Birren B."/>
        </authorList>
    </citation>
    <scope>NUCLEOTIDE SEQUENCE [LARGE SCALE GENOMIC DNA]</scope>
    <source>
        <strain evidence="17">MINIMUS1</strain>
    </source>
</reference>
<dbReference type="AlphaFoldDB" id="A0A903Z095"/>
<evidence type="ECO:0000256" key="13">
    <source>
        <dbReference type="RuleBase" id="RU363034"/>
    </source>
</evidence>
<dbReference type="Proteomes" id="UP000075920">
    <property type="component" value="Unassembled WGS sequence"/>
</dbReference>